<dbReference type="Gene3D" id="1.20.5.1930">
    <property type="match status" value="1"/>
</dbReference>
<gene>
    <name evidence="6" type="ORF">ATSB10_20280</name>
</gene>
<evidence type="ECO:0000313" key="7">
    <source>
        <dbReference type="Proteomes" id="UP000077255"/>
    </source>
</evidence>
<dbReference type="Gene3D" id="3.30.565.10">
    <property type="entry name" value="Histidine kinase-like ATPase, C-terminal domain"/>
    <property type="match status" value="1"/>
</dbReference>
<dbReference type="PANTHER" id="PTHR24421">
    <property type="entry name" value="NITRATE/NITRITE SENSOR PROTEIN NARX-RELATED"/>
    <property type="match status" value="1"/>
</dbReference>
<dbReference type="GO" id="GO:0000155">
    <property type="term" value="F:phosphorelay sensor kinase activity"/>
    <property type="evidence" value="ECO:0007669"/>
    <property type="project" value="InterPro"/>
</dbReference>
<dbReference type="GO" id="GO:0016020">
    <property type="term" value="C:membrane"/>
    <property type="evidence" value="ECO:0007669"/>
    <property type="project" value="InterPro"/>
</dbReference>
<dbReference type="KEGG" id="dtx:ATSB10_20280"/>
<keyword evidence="7" id="KW-1185">Reference proteome</keyword>
<evidence type="ECO:0000256" key="1">
    <source>
        <dbReference type="ARBA" id="ARBA00022679"/>
    </source>
</evidence>
<dbReference type="Pfam" id="PF02518">
    <property type="entry name" value="HATPase_c"/>
    <property type="match status" value="1"/>
</dbReference>
<dbReference type="SMART" id="SM00387">
    <property type="entry name" value="HATPase_c"/>
    <property type="match status" value="1"/>
</dbReference>
<feature type="transmembrane region" description="Helical" evidence="4">
    <location>
        <begin position="56"/>
        <end position="77"/>
    </location>
</feature>
<dbReference type="PATRIC" id="fig|445710.3.peg.2026"/>
<dbReference type="EMBL" id="CP014841">
    <property type="protein sequence ID" value="AND69482.1"/>
    <property type="molecule type" value="Genomic_DNA"/>
</dbReference>
<dbReference type="EC" id="2.7.13.3" evidence="6"/>
<dbReference type="Pfam" id="PF07730">
    <property type="entry name" value="HisKA_3"/>
    <property type="match status" value="1"/>
</dbReference>
<keyword evidence="4" id="KW-1133">Transmembrane helix</keyword>
<evidence type="ECO:0000256" key="4">
    <source>
        <dbReference type="SAM" id="Phobius"/>
    </source>
</evidence>
<dbReference type="InterPro" id="IPR003594">
    <property type="entry name" value="HATPase_dom"/>
</dbReference>
<dbReference type="InterPro" id="IPR011712">
    <property type="entry name" value="Sig_transdc_His_kin_sub3_dim/P"/>
</dbReference>
<feature type="domain" description="Histidine kinase/HSP90-like ATPase" evidence="5">
    <location>
        <begin position="288"/>
        <end position="379"/>
    </location>
</feature>
<evidence type="ECO:0000256" key="3">
    <source>
        <dbReference type="ARBA" id="ARBA00023012"/>
    </source>
</evidence>
<dbReference type="GO" id="GO:0046983">
    <property type="term" value="F:protein dimerization activity"/>
    <property type="evidence" value="ECO:0007669"/>
    <property type="project" value="InterPro"/>
</dbReference>
<dbReference type="Proteomes" id="UP000077255">
    <property type="component" value="Chromosome"/>
</dbReference>
<feature type="transmembrane region" description="Helical" evidence="4">
    <location>
        <begin position="84"/>
        <end position="101"/>
    </location>
</feature>
<evidence type="ECO:0000256" key="2">
    <source>
        <dbReference type="ARBA" id="ARBA00022777"/>
    </source>
</evidence>
<dbReference type="CDD" id="cd16917">
    <property type="entry name" value="HATPase_UhpB-NarQ-NarX-like"/>
    <property type="match status" value="1"/>
</dbReference>
<evidence type="ECO:0000313" key="6">
    <source>
        <dbReference type="EMBL" id="AND69482.1"/>
    </source>
</evidence>
<protein>
    <submittedName>
        <fullName evidence="6">Histidine kinase</fullName>
        <ecNumber evidence="6">2.7.13.3</ecNumber>
    </submittedName>
</protein>
<dbReference type="RefSeq" id="WP_169816712.1">
    <property type="nucleotide sequence ID" value="NZ_CP014841.1"/>
</dbReference>
<organism evidence="6 7">
    <name type="scientific">Dyella thiooxydans</name>
    <dbReference type="NCBI Taxonomy" id="445710"/>
    <lineage>
        <taxon>Bacteria</taxon>
        <taxon>Pseudomonadati</taxon>
        <taxon>Pseudomonadota</taxon>
        <taxon>Gammaproteobacteria</taxon>
        <taxon>Lysobacterales</taxon>
        <taxon>Rhodanobacteraceae</taxon>
        <taxon>Dyella</taxon>
    </lineage>
</organism>
<sequence>MRLANLPAWMKPAPDSLVAESVSRGKSPWTDAVHLLWSAWIFITPVFDRDAWNLRWVLLTLLSYPVFLALYGMCCIASRRASPIYAAGMLVLCMVLLPWYPSGMTYFVFGCVMLRVCRMSFRTYMLALAGLNVALLAEAWLLHYPWQATFTMPIVTYIIGLIINAETTSSEKDAELRLSHEEVRRLAATAERERIGRDLHDLLGHTLSLITLKLELSRKLFDRDSEAARREMSEAEAVARHALAEVRAAVTGIRATDLAAELASARLLLASSRVHLDYELGVSALPEDVERHLALVIREASTNIVRHARASEARIRLRCDHGDVVMEICDNGRGGIAEDGNGLRGMRERVRSLGGQLAIDSPRGRGTHLTIRVRAPAVEPIVAPEQGEAEASAIVSLPAAGRSAA</sequence>
<dbReference type="InterPro" id="IPR050482">
    <property type="entry name" value="Sensor_HK_TwoCompSys"/>
</dbReference>
<evidence type="ECO:0000259" key="5">
    <source>
        <dbReference type="SMART" id="SM00387"/>
    </source>
</evidence>
<keyword evidence="4" id="KW-0472">Membrane</keyword>
<keyword evidence="1 6" id="KW-0808">Transferase</keyword>
<dbReference type="InterPro" id="IPR036890">
    <property type="entry name" value="HATPase_C_sf"/>
</dbReference>
<feature type="transmembrane region" description="Helical" evidence="4">
    <location>
        <begin position="121"/>
        <end position="142"/>
    </location>
</feature>
<accession>A0A160N2H3</accession>
<dbReference type="AlphaFoldDB" id="A0A160N2H3"/>
<dbReference type="STRING" id="445710.ATSB10_20280"/>
<reference evidence="6 7" key="1">
    <citation type="submission" date="2016-02" db="EMBL/GenBank/DDBJ databases">
        <title>Complete genome sequencing and analysis of ATSB10, Dyella thiooxydans isolated from rhizosphere soil of sunflower (Helianthus annuus L.).</title>
        <authorList>
            <person name="Lee Y."/>
            <person name="Hwangbo K."/>
            <person name="Chung H."/>
            <person name="Yoo J."/>
            <person name="Kim K.Y."/>
            <person name="Sa T.M."/>
            <person name="Um Y."/>
            <person name="Madhaiyan M."/>
        </authorList>
    </citation>
    <scope>NUCLEOTIDE SEQUENCE [LARGE SCALE GENOMIC DNA]</scope>
    <source>
        <strain evidence="6 7">ATSB10</strain>
    </source>
</reference>
<keyword evidence="3" id="KW-0902">Two-component regulatory system</keyword>
<name>A0A160N2H3_9GAMM</name>
<dbReference type="SUPFAM" id="SSF55874">
    <property type="entry name" value="ATPase domain of HSP90 chaperone/DNA topoisomerase II/histidine kinase"/>
    <property type="match status" value="1"/>
</dbReference>
<keyword evidence="4" id="KW-0812">Transmembrane</keyword>
<proteinExistence type="predicted"/>
<keyword evidence="2 6" id="KW-0418">Kinase</keyword>
<dbReference type="PANTHER" id="PTHR24421:SF63">
    <property type="entry name" value="SENSOR HISTIDINE KINASE DESK"/>
    <property type="match status" value="1"/>
</dbReference>